<dbReference type="Proteomes" id="UP000503096">
    <property type="component" value="Chromosome"/>
</dbReference>
<dbReference type="Pfam" id="PF03372">
    <property type="entry name" value="Exo_endo_phos"/>
    <property type="match status" value="1"/>
</dbReference>
<dbReference type="InParanoid" id="A0A6M4HFH5"/>
<gene>
    <name evidence="2" type="ORF">DSM104440_03633</name>
</gene>
<dbReference type="InterPro" id="IPR036691">
    <property type="entry name" value="Endo/exonu/phosph_ase_sf"/>
</dbReference>
<evidence type="ECO:0000313" key="3">
    <source>
        <dbReference type="Proteomes" id="UP000503096"/>
    </source>
</evidence>
<organism evidence="2 3">
    <name type="scientific">Usitatibacter palustris</name>
    <dbReference type="NCBI Taxonomy" id="2732487"/>
    <lineage>
        <taxon>Bacteria</taxon>
        <taxon>Pseudomonadati</taxon>
        <taxon>Pseudomonadota</taxon>
        <taxon>Betaproteobacteria</taxon>
        <taxon>Nitrosomonadales</taxon>
        <taxon>Usitatibacteraceae</taxon>
        <taxon>Usitatibacter</taxon>
    </lineage>
</organism>
<feature type="domain" description="Endonuclease/exonuclease/phosphatase" evidence="1">
    <location>
        <begin position="4"/>
        <end position="273"/>
    </location>
</feature>
<dbReference type="GO" id="GO:0006506">
    <property type="term" value="P:GPI anchor biosynthetic process"/>
    <property type="evidence" value="ECO:0007669"/>
    <property type="project" value="TreeGrafter"/>
</dbReference>
<dbReference type="InterPro" id="IPR005135">
    <property type="entry name" value="Endo/exonuclease/phosphatase"/>
</dbReference>
<keyword evidence="3" id="KW-1185">Reference proteome</keyword>
<evidence type="ECO:0000313" key="2">
    <source>
        <dbReference type="EMBL" id="QJR16797.1"/>
    </source>
</evidence>
<sequence>MRLITWNIQWGRGVDGRVDLPRVASHVRALGDFDVMCFQEVADNYPDLGGNDDANQFAILAALFPGYAALEGIALDVGGGTKRKRFGNMILTRLPVHSVRRHALPWPADPQMDSMPRMAIEAVVQAPFGPLRVTTTHLEYYSDVQRMAQARWLREMHAEACERALHGKNVPPGDSNATFKPTPQPTAAILTGDFNFPPEAPEHPAIQEPLAGGAPRYRDAWRLVHGDRPHDPTFCLHDHSWKPTPYCCDFVFVSEGLAVHSIKIDGATQASDHQPVMLDIA</sequence>
<dbReference type="KEGG" id="upl:DSM104440_03633"/>
<proteinExistence type="predicted"/>
<evidence type="ECO:0000259" key="1">
    <source>
        <dbReference type="Pfam" id="PF03372"/>
    </source>
</evidence>
<accession>A0A6M4HFH5</accession>
<dbReference type="SUPFAM" id="SSF56219">
    <property type="entry name" value="DNase I-like"/>
    <property type="match status" value="1"/>
</dbReference>
<dbReference type="RefSeq" id="WP_171165223.1">
    <property type="nucleotide sequence ID" value="NZ_CP053073.1"/>
</dbReference>
<name>A0A6M4HFH5_9PROT</name>
<protein>
    <recommendedName>
        <fullName evidence="1">Endonuclease/exonuclease/phosphatase domain-containing protein</fullName>
    </recommendedName>
</protein>
<dbReference type="GO" id="GO:0016020">
    <property type="term" value="C:membrane"/>
    <property type="evidence" value="ECO:0007669"/>
    <property type="project" value="GOC"/>
</dbReference>
<dbReference type="PANTHER" id="PTHR14859:SF0">
    <property type="entry name" value="ENDONUCLEASE_EXONUCLEASE_PHOSPHATASE FAMILY PROTEIN, EXPRESSED"/>
    <property type="match status" value="1"/>
</dbReference>
<dbReference type="EMBL" id="CP053073">
    <property type="protein sequence ID" value="QJR16797.1"/>
    <property type="molecule type" value="Genomic_DNA"/>
</dbReference>
<dbReference type="Gene3D" id="3.60.10.10">
    <property type="entry name" value="Endonuclease/exonuclease/phosphatase"/>
    <property type="match status" value="1"/>
</dbReference>
<dbReference type="PANTHER" id="PTHR14859">
    <property type="entry name" value="CALCOFLUOR WHITE HYPERSENSITIVE PROTEIN PRECURSOR"/>
    <property type="match status" value="1"/>
</dbReference>
<dbReference type="GO" id="GO:0003824">
    <property type="term" value="F:catalytic activity"/>
    <property type="evidence" value="ECO:0007669"/>
    <property type="project" value="InterPro"/>
</dbReference>
<dbReference type="AlphaFoldDB" id="A0A6M4HFH5"/>
<reference evidence="2 3" key="1">
    <citation type="submission" date="2020-04" db="EMBL/GenBank/DDBJ databases">
        <title>Usitatibacter rugosus gen. nov., sp. nov. and Usitatibacter palustris sp. nov., novel members of Usitatibacteraceae fam. nov. within the order Nitrosomonadales isolated from soil.</title>
        <authorList>
            <person name="Huber K.J."/>
            <person name="Neumann-Schaal M."/>
            <person name="Geppert A."/>
            <person name="Luckner M."/>
            <person name="Wanner G."/>
            <person name="Overmann J."/>
        </authorList>
    </citation>
    <scope>NUCLEOTIDE SEQUENCE [LARGE SCALE GENOMIC DNA]</scope>
    <source>
        <strain evidence="2 3">Swamp67</strain>
    </source>
</reference>
<dbReference type="InterPro" id="IPR051916">
    <property type="entry name" value="GPI-anchor_lipid_remodeler"/>
</dbReference>